<accession>A0A942Z4N4</accession>
<sequence>MQKRSLYLSDQECISVRESWNEISIIGSFEAEWDAEYYFTNGFKVFIPVHLLDSVSKAVFKLIEEYHGDEYQYCVNNETLEFEVMEYHGGVITEDYRSNDEDRKGITASFQELLLKRTKIMKLLQLPDNDEWKLSMGISGCY</sequence>
<keyword evidence="2" id="KW-1185">Reference proteome</keyword>
<dbReference type="AlphaFoldDB" id="A0A942Z4N4"/>
<evidence type="ECO:0000313" key="2">
    <source>
        <dbReference type="Proteomes" id="UP000676456"/>
    </source>
</evidence>
<evidence type="ECO:0000313" key="1">
    <source>
        <dbReference type="EMBL" id="MBS4223844.1"/>
    </source>
</evidence>
<proteinExistence type="predicted"/>
<dbReference type="EMBL" id="JAGYPN010000002">
    <property type="protein sequence ID" value="MBS4223844.1"/>
    <property type="molecule type" value="Genomic_DNA"/>
</dbReference>
<dbReference type="RefSeq" id="WP_213098820.1">
    <property type="nucleotide sequence ID" value="NZ_JAGYPN010000002.1"/>
</dbReference>
<dbReference type="Proteomes" id="UP000676456">
    <property type="component" value="Unassembled WGS sequence"/>
</dbReference>
<protein>
    <submittedName>
        <fullName evidence="1">Uncharacterized protein</fullName>
    </submittedName>
</protein>
<gene>
    <name evidence="1" type="ORF">KHA91_13900</name>
</gene>
<reference evidence="1 2" key="1">
    <citation type="submission" date="2021-05" db="EMBL/GenBank/DDBJ databases">
        <title>Novel Bacillus species.</title>
        <authorList>
            <person name="Liu G."/>
        </authorList>
    </citation>
    <scope>NUCLEOTIDE SEQUENCE [LARGE SCALE GENOMIC DNA]</scope>
    <source>
        <strain evidence="1 2">FJAT-49682</strain>
    </source>
</reference>
<organism evidence="1 2">
    <name type="scientific">Lederbergia citrea</name>
    <dbReference type="NCBI Taxonomy" id="2833581"/>
    <lineage>
        <taxon>Bacteria</taxon>
        <taxon>Bacillati</taxon>
        <taxon>Bacillota</taxon>
        <taxon>Bacilli</taxon>
        <taxon>Bacillales</taxon>
        <taxon>Bacillaceae</taxon>
        <taxon>Lederbergia</taxon>
    </lineage>
</organism>
<name>A0A942Z4N4_9BACI</name>
<comment type="caution">
    <text evidence="1">The sequence shown here is derived from an EMBL/GenBank/DDBJ whole genome shotgun (WGS) entry which is preliminary data.</text>
</comment>